<feature type="coiled-coil region" evidence="2">
    <location>
        <begin position="20"/>
        <end position="117"/>
    </location>
</feature>
<dbReference type="PROSITE" id="PS51123">
    <property type="entry name" value="OMPA_2"/>
    <property type="match status" value="1"/>
</dbReference>
<dbReference type="AlphaFoldDB" id="A0A2S9Y4A9"/>
<keyword evidence="2" id="KW-0175">Coiled coil</keyword>
<reference evidence="4 5" key="1">
    <citation type="submission" date="2018-03" db="EMBL/GenBank/DDBJ databases">
        <title>Draft Genome Sequences of the Obligatory Marine Myxobacteria Enhygromyxa salina SWB007.</title>
        <authorList>
            <person name="Poehlein A."/>
            <person name="Moghaddam J.A."/>
            <person name="Harms H."/>
            <person name="Alanjari M."/>
            <person name="Koenig G.M."/>
            <person name="Daniel R."/>
            <person name="Schaeberle T.F."/>
        </authorList>
    </citation>
    <scope>NUCLEOTIDE SEQUENCE [LARGE SCALE GENOMIC DNA]</scope>
    <source>
        <strain evidence="4 5">SWB007</strain>
    </source>
</reference>
<keyword evidence="1" id="KW-0472">Membrane</keyword>
<dbReference type="GO" id="GO:0016020">
    <property type="term" value="C:membrane"/>
    <property type="evidence" value="ECO:0007669"/>
    <property type="project" value="UniProtKB-UniRule"/>
</dbReference>
<sequence>MRRVAILLPLVALLLGGCKKDELEAALAKAEAELAQTRKDLEGQKKANETLQAENQTLQERIAELEGEVADLDSQITQLEGQIKDLADKAGITERELAELRAEKAKREKELDVYRSLFASLKKMVDAGTIKVGFREGRLVVQLDDAILFDSGRAKLKKTGQEAIASLVEPLKNVKRDWIVGGHTDNVPIKTATFASNWELSQARALEVVNFLIEQGMPADRIGAAGYAEFDPVSDNSTPEGRAQNRRIEVVLMPTIPQNLQDMLMTK</sequence>
<dbReference type="PANTHER" id="PTHR30329:SF21">
    <property type="entry name" value="LIPOPROTEIN YIAD-RELATED"/>
    <property type="match status" value="1"/>
</dbReference>
<gene>
    <name evidence="4" type="primary">yiaD_4</name>
    <name evidence="4" type="ORF">ENSA7_61450</name>
</gene>
<dbReference type="PANTHER" id="PTHR30329">
    <property type="entry name" value="STATOR ELEMENT OF FLAGELLAR MOTOR COMPLEX"/>
    <property type="match status" value="1"/>
</dbReference>
<dbReference type="Gene3D" id="3.30.1330.60">
    <property type="entry name" value="OmpA-like domain"/>
    <property type="match status" value="1"/>
</dbReference>
<dbReference type="Gene3D" id="1.20.5.340">
    <property type="match status" value="1"/>
</dbReference>
<dbReference type="InterPro" id="IPR006665">
    <property type="entry name" value="OmpA-like"/>
</dbReference>
<dbReference type="Proteomes" id="UP000238823">
    <property type="component" value="Unassembled WGS sequence"/>
</dbReference>
<evidence type="ECO:0000256" key="2">
    <source>
        <dbReference type="SAM" id="Coils"/>
    </source>
</evidence>
<evidence type="ECO:0000313" key="4">
    <source>
        <dbReference type="EMBL" id="PRP99928.1"/>
    </source>
</evidence>
<dbReference type="InterPro" id="IPR050330">
    <property type="entry name" value="Bact_OuterMem_StrucFunc"/>
</dbReference>
<dbReference type="PROSITE" id="PS51257">
    <property type="entry name" value="PROKAR_LIPOPROTEIN"/>
    <property type="match status" value="1"/>
</dbReference>
<name>A0A2S9Y4A9_9BACT</name>
<evidence type="ECO:0000256" key="1">
    <source>
        <dbReference type="PROSITE-ProRule" id="PRU00473"/>
    </source>
</evidence>
<keyword evidence="4" id="KW-0449">Lipoprotein</keyword>
<evidence type="ECO:0000313" key="5">
    <source>
        <dbReference type="Proteomes" id="UP000238823"/>
    </source>
</evidence>
<accession>A0A2S9Y4A9</accession>
<dbReference type="SUPFAM" id="SSF103088">
    <property type="entry name" value="OmpA-like"/>
    <property type="match status" value="1"/>
</dbReference>
<proteinExistence type="predicted"/>
<organism evidence="4 5">
    <name type="scientific">Enhygromyxa salina</name>
    <dbReference type="NCBI Taxonomy" id="215803"/>
    <lineage>
        <taxon>Bacteria</taxon>
        <taxon>Pseudomonadati</taxon>
        <taxon>Myxococcota</taxon>
        <taxon>Polyangia</taxon>
        <taxon>Nannocystales</taxon>
        <taxon>Nannocystaceae</taxon>
        <taxon>Enhygromyxa</taxon>
    </lineage>
</organism>
<dbReference type="EMBL" id="PVNL01000119">
    <property type="protein sequence ID" value="PRP99928.1"/>
    <property type="molecule type" value="Genomic_DNA"/>
</dbReference>
<dbReference type="OrthoDB" id="9783110at2"/>
<dbReference type="SUPFAM" id="SSF57997">
    <property type="entry name" value="Tropomyosin"/>
    <property type="match status" value="1"/>
</dbReference>
<feature type="domain" description="OmpA-like" evidence="3">
    <location>
        <begin position="136"/>
        <end position="256"/>
    </location>
</feature>
<dbReference type="InterPro" id="IPR036737">
    <property type="entry name" value="OmpA-like_sf"/>
</dbReference>
<evidence type="ECO:0000259" key="3">
    <source>
        <dbReference type="PROSITE" id="PS51123"/>
    </source>
</evidence>
<dbReference type="RefSeq" id="WP_106093007.1">
    <property type="nucleotide sequence ID" value="NZ_PVNL01000119.1"/>
</dbReference>
<comment type="caution">
    <text evidence="4">The sequence shown here is derived from an EMBL/GenBank/DDBJ whole genome shotgun (WGS) entry which is preliminary data.</text>
</comment>
<dbReference type="CDD" id="cd07185">
    <property type="entry name" value="OmpA_C-like"/>
    <property type="match status" value="1"/>
</dbReference>
<protein>
    <submittedName>
        <fullName evidence="4">Putative lipoprotein YiaD</fullName>
    </submittedName>
</protein>
<dbReference type="Pfam" id="PF00691">
    <property type="entry name" value="OmpA"/>
    <property type="match status" value="1"/>
</dbReference>